<evidence type="ECO:0000313" key="1">
    <source>
        <dbReference type="EMBL" id="KKK59531.1"/>
    </source>
</evidence>
<dbReference type="GO" id="GO:0006355">
    <property type="term" value="P:regulation of DNA-templated transcription"/>
    <property type="evidence" value="ECO:0007669"/>
    <property type="project" value="InterPro"/>
</dbReference>
<dbReference type="AlphaFoldDB" id="A0A0F8ZHT1"/>
<dbReference type="InterPro" id="IPR010985">
    <property type="entry name" value="Ribbon_hlx_hlx"/>
</dbReference>
<accession>A0A0F8ZHT1</accession>
<sequence length="141" mass="16470">GEIALADDIKSNISEYNPHGPRFKRWHNKDKGNRNPNIIHVSINLFTQHEAAIEDFIQLGMYGNRSDTIRYYIKEGIKRDLEMIKTLERLRAYSVEELGLILSKAKLEKYKQIRDLKIIPNSVSDLMKKKLEKKFGNLRKG</sequence>
<protein>
    <submittedName>
        <fullName evidence="1">Uncharacterized protein</fullName>
    </submittedName>
</protein>
<comment type="caution">
    <text evidence="1">The sequence shown here is derived from an EMBL/GenBank/DDBJ whole genome shotgun (WGS) entry which is preliminary data.</text>
</comment>
<feature type="non-terminal residue" evidence="1">
    <location>
        <position position="1"/>
    </location>
</feature>
<reference evidence="1" key="1">
    <citation type="journal article" date="2015" name="Nature">
        <title>Complex archaea that bridge the gap between prokaryotes and eukaryotes.</title>
        <authorList>
            <person name="Spang A."/>
            <person name="Saw J.H."/>
            <person name="Jorgensen S.L."/>
            <person name="Zaremba-Niedzwiedzka K."/>
            <person name="Martijn J."/>
            <person name="Lind A.E."/>
            <person name="van Eijk R."/>
            <person name="Schleper C."/>
            <person name="Guy L."/>
            <person name="Ettema T.J."/>
        </authorList>
    </citation>
    <scope>NUCLEOTIDE SEQUENCE</scope>
</reference>
<name>A0A0F8ZHT1_9ZZZZ</name>
<organism evidence="1">
    <name type="scientific">marine sediment metagenome</name>
    <dbReference type="NCBI Taxonomy" id="412755"/>
    <lineage>
        <taxon>unclassified sequences</taxon>
        <taxon>metagenomes</taxon>
        <taxon>ecological metagenomes</taxon>
    </lineage>
</organism>
<dbReference type="SUPFAM" id="SSF47598">
    <property type="entry name" value="Ribbon-helix-helix"/>
    <property type="match status" value="1"/>
</dbReference>
<gene>
    <name evidence="1" type="ORF">LCGC14_3033450</name>
</gene>
<proteinExistence type="predicted"/>
<dbReference type="EMBL" id="LAZR01063431">
    <property type="protein sequence ID" value="KKK59531.1"/>
    <property type="molecule type" value="Genomic_DNA"/>
</dbReference>